<evidence type="ECO:0000313" key="2">
    <source>
        <dbReference type="EMBL" id="ERJ80870.1"/>
    </source>
</evidence>
<dbReference type="GeneID" id="91081695"/>
<evidence type="ECO:0000256" key="1">
    <source>
        <dbReference type="SAM" id="Coils"/>
    </source>
</evidence>
<comment type="caution">
    <text evidence="2">The sequence shown here is derived from an EMBL/GenBank/DDBJ whole genome shotgun (WGS) entry which is preliminary data.</text>
</comment>
<protein>
    <recommendedName>
        <fullName evidence="4">DUF5053 domain-containing protein</fullName>
    </recommendedName>
</protein>
<dbReference type="InterPro" id="IPR032483">
    <property type="entry name" value="DUF5053"/>
</dbReference>
<reference evidence="2 3" key="1">
    <citation type="submission" date="2013-06" db="EMBL/GenBank/DDBJ databases">
        <authorList>
            <person name="Weinstock G."/>
            <person name="Sodergren E."/>
            <person name="Lobos E.A."/>
            <person name="Fulton L."/>
            <person name="Fulton R."/>
            <person name="Courtney L."/>
            <person name="Fronick C."/>
            <person name="O'Laughlin M."/>
            <person name="Godfrey J."/>
            <person name="Wilson R.M."/>
            <person name="Miner T."/>
            <person name="Farmer C."/>
            <person name="Delehaunty K."/>
            <person name="Cordes M."/>
            <person name="Minx P."/>
            <person name="Tomlinson C."/>
            <person name="Chen J."/>
            <person name="Wollam A."/>
            <person name="Pepin K.H."/>
            <person name="Bhonagiri V."/>
            <person name="Zhang X."/>
            <person name="Warren W."/>
            <person name="Mitreva M."/>
            <person name="Mardis E.R."/>
            <person name="Wilson R.K."/>
        </authorList>
    </citation>
    <scope>NUCLEOTIDE SEQUENCE [LARGE SCALE GENOMIC DNA]</scope>
    <source>
        <strain evidence="2 3">ATCC 29426</strain>
    </source>
</reference>
<keyword evidence="1" id="KW-0175">Coiled coil</keyword>
<evidence type="ECO:0008006" key="4">
    <source>
        <dbReference type="Google" id="ProtNLM"/>
    </source>
</evidence>
<name>A0ABP2YAG0_9BACT</name>
<evidence type="ECO:0000313" key="3">
    <source>
        <dbReference type="Proteomes" id="UP000016660"/>
    </source>
</evidence>
<dbReference type="Proteomes" id="UP000016660">
    <property type="component" value="Unassembled WGS sequence"/>
</dbReference>
<sequence>MEMIFILTTKLENGYKSTCPLFPEWSLTYSGTDWNEFEKYANEEFIRLVQKQKQSGKKIDELPTEAFKIKHIVTYYDAFCKKIDDILLAVSWREVAGNYLHKTPKWLYEHLNGIDDEKNIVEFTEEEKQELKHALTDLAKRINAAADKI</sequence>
<feature type="coiled-coil region" evidence="1">
    <location>
        <begin position="114"/>
        <end position="148"/>
    </location>
</feature>
<keyword evidence="3" id="KW-1185">Reference proteome</keyword>
<organism evidence="2 3">
    <name type="scientific">Prevotella disiens JCM 6334 = ATCC 29426</name>
    <dbReference type="NCBI Taxonomy" id="1235811"/>
    <lineage>
        <taxon>Bacteria</taxon>
        <taxon>Pseudomonadati</taxon>
        <taxon>Bacteroidota</taxon>
        <taxon>Bacteroidia</taxon>
        <taxon>Bacteroidales</taxon>
        <taxon>Prevotellaceae</taxon>
        <taxon>Prevotella</taxon>
    </lineage>
</organism>
<accession>A0ABP2YAG0</accession>
<dbReference type="RefSeq" id="WP_021668380.1">
    <property type="nucleotide sequence ID" value="NZ_BAIS01000042.1"/>
</dbReference>
<proteinExistence type="predicted"/>
<dbReference type="EMBL" id="AWUY01000012">
    <property type="protein sequence ID" value="ERJ80870.1"/>
    <property type="molecule type" value="Genomic_DNA"/>
</dbReference>
<gene>
    <name evidence="2" type="ORF">HMPREF0653_00217</name>
</gene>
<dbReference type="Pfam" id="PF16476">
    <property type="entry name" value="DUF5053"/>
    <property type="match status" value="1"/>
</dbReference>